<feature type="transmembrane region" description="Helical" evidence="6">
    <location>
        <begin position="173"/>
        <end position="194"/>
    </location>
</feature>
<comment type="subcellular location">
    <subcellularLocation>
        <location evidence="1">Membrane</location>
        <topology evidence="1">Multi-pass membrane protein</topology>
    </subcellularLocation>
</comment>
<evidence type="ECO:0000256" key="1">
    <source>
        <dbReference type="ARBA" id="ARBA00004141"/>
    </source>
</evidence>
<dbReference type="AlphaFoldDB" id="A0A5J4SU14"/>
<dbReference type="Gene3D" id="1.10.3860.10">
    <property type="entry name" value="Sodium:dicarboxylate symporter"/>
    <property type="match status" value="1"/>
</dbReference>
<evidence type="ECO:0000256" key="2">
    <source>
        <dbReference type="ARBA" id="ARBA00022448"/>
    </source>
</evidence>
<evidence type="ECO:0000256" key="6">
    <source>
        <dbReference type="SAM" id="Phobius"/>
    </source>
</evidence>
<dbReference type="InterPro" id="IPR036458">
    <property type="entry name" value="Na:dicarbo_symporter_sf"/>
</dbReference>
<evidence type="ECO:0000313" key="7">
    <source>
        <dbReference type="EMBL" id="KAA6348720.1"/>
    </source>
</evidence>
<evidence type="ECO:0000256" key="3">
    <source>
        <dbReference type="ARBA" id="ARBA00022692"/>
    </source>
</evidence>
<feature type="transmembrane region" description="Helical" evidence="6">
    <location>
        <begin position="323"/>
        <end position="343"/>
    </location>
</feature>
<sequence length="402" mass="43247">MKLHWQILLALVLGVISGILFPGITPFVSWMGDLFMNALSMLIVPIIFFSIVNSISGVQDFGAGLKRLGIKTMAYYLLTMLIAALTGLALVNLIEPGGNVQVGSVAATPDNLGQSSLLNILVGFIPKNIFYAFTQNNTIPLILIAFLTGLNLPKLSPDGKNILNGFIKGGLELTLRITKIVILFSPLGIFAIVVKQFGTTPDFLKLIQTMLLYVLTVTAGLVLHTFVWLPLILRFGYHVNPWRHLKNMSTPMLTAFSTASSSATLPLTLYAVEHRDGISSKITNFTIPLGSAINMDGAALLECVAVIFIAQAYGIELSIVQQILIVFTSLLCAIGAAGIPMAALVMMAMILNVVNLPLEGIGLVIGVDRILDMMRTTVNVYGDTCVAVMVAKSEGEKLPIDN</sequence>
<evidence type="ECO:0000256" key="5">
    <source>
        <dbReference type="ARBA" id="ARBA00023136"/>
    </source>
</evidence>
<dbReference type="Pfam" id="PF00375">
    <property type="entry name" value="SDF"/>
    <property type="match status" value="1"/>
</dbReference>
<protein>
    <submittedName>
        <fullName evidence="7">Proton glutamate symport protein</fullName>
    </submittedName>
</protein>
<dbReference type="PANTHER" id="PTHR11958">
    <property type="entry name" value="SODIUM/DICARBOXYLATE SYMPORTER-RELATED"/>
    <property type="match status" value="1"/>
</dbReference>
<dbReference type="PANTHER" id="PTHR11958:SF63">
    <property type="entry name" value="AMINO ACID TRANSPORTER"/>
    <property type="match status" value="1"/>
</dbReference>
<name>A0A5J4SU14_9ZZZZ</name>
<dbReference type="GO" id="GO:0015293">
    <property type="term" value="F:symporter activity"/>
    <property type="evidence" value="ECO:0007669"/>
    <property type="project" value="InterPro"/>
</dbReference>
<comment type="caution">
    <text evidence="7">The sequence shown here is derived from an EMBL/GenBank/DDBJ whole genome shotgun (WGS) entry which is preliminary data.</text>
</comment>
<dbReference type="InterPro" id="IPR050746">
    <property type="entry name" value="DAACS"/>
</dbReference>
<evidence type="ECO:0000256" key="4">
    <source>
        <dbReference type="ARBA" id="ARBA00022989"/>
    </source>
</evidence>
<keyword evidence="2" id="KW-0813">Transport</keyword>
<feature type="transmembrane region" description="Helical" evidence="6">
    <location>
        <begin position="7"/>
        <end position="28"/>
    </location>
</feature>
<gene>
    <name evidence="7" type="ORF">EZS27_003864</name>
</gene>
<keyword evidence="5 6" id="KW-0472">Membrane</keyword>
<keyword evidence="3 6" id="KW-0812">Transmembrane</keyword>
<dbReference type="PRINTS" id="PR00173">
    <property type="entry name" value="EDTRNSPORT"/>
</dbReference>
<accession>A0A5J4SU14</accession>
<dbReference type="SUPFAM" id="SSF118215">
    <property type="entry name" value="Proton glutamate symport protein"/>
    <property type="match status" value="1"/>
</dbReference>
<dbReference type="EMBL" id="SNRY01000062">
    <property type="protein sequence ID" value="KAA6348720.1"/>
    <property type="molecule type" value="Genomic_DNA"/>
</dbReference>
<dbReference type="GO" id="GO:0016020">
    <property type="term" value="C:membrane"/>
    <property type="evidence" value="ECO:0007669"/>
    <property type="project" value="UniProtKB-SubCell"/>
</dbReference>
<feature type="transmembrane region" description="Helical" evidence="6">
    <location>
        <begin position="252"/>
        <end position="272"/>
    </location>
</feature>
<feature type="transmembrane region" description="Helical" evidence="6">
    <location>
        <begin position="292"/>
        <end position="311"/>
    </location>
</feature>
<feature type="transmembrane region" description="Helical" evidence="6">
    <location>
        <begin position="206"/>
        <end position="231"/>
    </location>
</feature>
<feature type="transmembrane region" description="Helical" evidence="6">
    <location>
        <begin position="129"/>
        <end position="152"/>
    </location>
</feature>
<proteinExistence type="predicted"/>
<feature type="transmembrane region" description="Helical" evidence="6">
    <location>
        <begin position="34"/>
        <end position="52"/>
    </location>
</feature>
<organism evidence="7">
    <name type="scientific">termite gut metagenome</name>
    <dbReference type="NCBI Taxonomy" id="433724"/>
    <lineage>
        <taxon>unclassified sequences</taxon>
        <taxon>metagenomes</taxon>
        <taxon>organismal metagenomes</taxon>
    </lineage>
</organism>
<feature type="transmembrane region" description="Helical" evidence="6">
    <location>
        <begin position="73"/>
        <end position="94"/>
    </location>
</feature>
<reference evidence="7" key="1">
    <citation type="submission" date="2019-03" db="EMBL/GenBank/DDBJ databases">
        <title>Single cell metagenomics reveals metabolic interactions within the superorganism composed of flagellate Streblomastix strix and complex community of Bacteroidetes bacteria on its surface.</title>
        <authorList>
            <person name="Treitli S.C."/>
            <person name="Kolisko M."/>
            <person name="Husnik F."/>
            <person name="Keeling P."/>
            <person name="Hampl V."/>
        </authorList>
    </citation>
    <scope>NUCLEOTIDE SEQUENCE</scope>
    <source>
        <strain evidence="7">STM</strain>
    </source>
</reference>
<keyword evidence="4 6" id="KW-1133">Transmembrane helix</keyword>
<feature type="transmembrane region" description="Helical" evidence="6">
    <location>
        <begin position="349"/>
        <end position="367"/>
    </location>
</feature>
<dbReference type="InterPro" id="IPR001991">
    <property type="entry name" value="Na-dicarboxylate_symporter"/>
</dbReference>